<dbReference type="HOGENOM" id="CLU_116670_0_1_3"/>
<dbReference type="PANTHER" id="PTHR34235">
    <property type="entry name" value="SLR1203 PROTEIN-RELATED"/>
    <property type="match status" value="1"/>
</dbReference>
<protein>
    <recommendedName>
        <fullName evidence="3">DUF29 domain-containing protein</fullName>
    </recommendedName>
</protein>
<dbReference type="eggNOG" id="COG0639">
    <property type="taxonomic scope" value="Bacteria"/>
</dbReference>
<dbReference type="PATRIC" id="fig|111780.3.peg.2623"/>
<reference evidence="2" key="1">
    <citation type="journal article" date="2013" name="Proc. Natl. Acad. Sci. U.S.A.">
        <title>Improving the coverage of the cyanobacterial phylum using diversity-driven genome sequencing.</title>
        <authorList>
            <person name="Shih P.M."/>
            <person name="Wu D."/>
            <person name="Latifi A."/>
            <person name="Axen S.D."/>
            <person name="Fewer D.P."/>
            <person name="Talla E."/>
            <person name="Calteau A."/>
            <person name="Cai F."/>
            <person name="Tandeau de Marsac N."/>
            <person name="Rippka R."/>
            <person name="Herdman M."/>
            <person name="Sivonen K."/>
            <person name="Coursin T."/>
            <person name="Laurent T."/>
            <person name="Goodwin L."/>
            <person name="Nolan M."/>
            <person name="Davenport K.W."/>
            <person name="Han C.S."/>
            <person name="Rubin E.M."/>
            <person name="Eisen J.A."/>
            <person name="Woyke T."/>
            <person name="Gugger M."/>
            <person name="Kerfeld C.A."/>
        </authorList>
    </citation>
    <scope>NUCLEOTIDE SEQUENCE [LARGE SCALE GENOMIC DNA]</scope>
    <source>
        <strain evidence="2">ATCC 29371 / PCC 7437</strain>
    </source>
</reference>
<gene>
    <name evidence="1" type="ordered locus">Sta7437_2521</name>
</gene>
<dbReference type="OrthoDB" id="5769308at2"/>
<dbReference type="Proteomes" id="UP000010473">
    <property type="component" value="Chromosome"/>
</dbReference>
<evidence type="ECO:0000313" key="1">
    <source>
        <dbReference type="EMBL" id="AFZ36054.1"/>
    </source>
</evidence>
<keyword evidence="2" id="KW-1185">Reference proteome</keyword>
<dbReference type="Gene3D" id="1.20.1220.20">
    <property type="entry name" value="Uncharcterised protein PF01724"/>
    <property type="match status" value="1"/>
</dbReference>
<name>K9XVH1_STAC7</name>
<dbReference type="KEGG" id="scs:Sta7437_2521"/>
<dbReference type="AlphaFoldDB" id="K9XVH1"/>
<evidence type="ECO:0008006" key="3">
    <source>
        <dbReference type="Google" id="ProtNLM"/>
    </source>
</evidence>
<organism evidence="1 2">
    <name type="scientific">Stanieria cyanosphaera (strain ATCC 29371 / PCC 7437)</name>
    <dbReference type="NCBI Taxonomy" id="111780"/>
    <lineage>
        <taxon>Bacteria</taxon>
        <taxon>Bacillati</taxon>
        <taxon>Cyanobacteriota</taxon>
        <taxon>Cyanophyceae</taxon>
        <taxon>Pleurocapsales</taxon>
        <taxon>Dermocarpellaceae</taxon>
        <taxon>Stanieria</taxon>
    </lineage>
</organism>
<dbReference type="RefSeq" id="WP_015193722.1">
    <property type="nucleotide sequence ID" value="NC_019748.1"/>
</dbReference>
<evidence type="ECO:0000313" key="2">
    <source>
        <dbReference type="Proteomes" id="UP000010473"/>
    </source>
</evidence>
<sequence length="141" mass="16673">MLYEQDFYAWTIATAKALRERDLINLDWDNLIEEIESLGRQEKRELINRLIILVMHLLKWQYQPNKRSRSWELTIKIQRLDVEKLLLDNPSLKSYLKEAISSGYNKAVLKAAQETGLAIEVFPSVCPYTWEELIDNDFMPN</sequence>
<proteinExistence type="predicted"/>
<dbReference type="STRING" id="111780.Sta7437_2521"/>
<dbReference type="EMBL" id="CP003653">
    <property type="protein sequence ID" value="AFZ36054.1"/>
    <property type="molecule type" value="Genomic_DNA"/>
</dbReference>
<accession>K9XVH1</accession>
<dbReference type="InterPro" id="IPR002636">
    <property type="entry name" value="DUF29"/>
</dbReference>
<dbReference type="Pfam" id="PF01724">
    <property type="entry name" value="DUF29"/>
    <property type="match status" value="1"/>
</dbReference>